<dbReference type="SUPFAM" id="SSF82185">
    <property type="entry name" value="Histone H3 K4-specific methyltransferase SET7/9 N-terminal domain"/>
    <property type="match status" value="1"/>
</dbReference>
<dbReference type="PANTHER" id="PTHR46511">
    <property type="entry name" value="MORN REPEAT-CONTAINING PROTEIN 3"/>
    <property type="match status" value="1"/>
</dbReference>
<evidence type="ECO:0000256" key="1">
    <source>
        <dbReference type="ARBA" id="ARBA00004218"/>
    </source>
</evidence>
<protein>
    <recommendedName>
        <fullName evidence="4">MORN repeat-containing protein 3</fullName>
    </recommendedName>
</protein>
<evidence type="ECO:0000313" key="6">
    <source>
        <dbReference type="EMBL" id="KAH8355010.1"/>
    </source>
</evidence>
<dbReference type="Pfam" id="PF02493">
    <property type="entry name" value="MORN"/>
    <property type="match status" value="6"/>
</dbReference>
<dbReference type="InterPro" id="IPR003409">
    <property type="entry name" value="MORN"/>
</dbReference>
<comment type="subcellular location">
    <subcellularLocation>
        <location evidence="1">Cytoplasmic vesicle</location>
        <location evidence="1">Secretory vesicle</location>
        <location evidence="1">Acrosome</location>
    </subcellularLocation>
</comment>
<proteinExistence type="predicted"/>
<dbReference type="GO" id="GO:0001669">
    <property type="term" value="C:acrosomal vesicle"/>
    <property type="evidence" value="ECO:0007669"/>
    <property type="project" value="UniProtKB-SubCell"/>
</dbReference>
<dbReference type="SMART" id="SM00698">
    <property type="entry name" value="MORN"/>
    <property type="match status" value="6"/>
</dbReference>
<dbReference type="InterPro" id="IPR052472">
    <property type="entry name" value="MORN3"/>
</dbReference>
<reference evidence="6" key="1">
    <citation type="journal article" date="2021" name="Mol. Ecol. Resour.">
        <title>Phylogenomic analyses of the genus Drosophila reveals genomic signals of climate adaptation.</title>
        <authorList>
            <person name="Li F."/>
            <person name="Rane R.V."/>
            <person name="Luria V."/>
            <person name="Xiong Z."/>
            <person name="Chen J."/>
            <person name="Li Z."/>
            <person name="Catullo R.A."/>
            <person name="Griffin P.C."/>
            <person name="Schiffer M."/>
            <person name="Pearce S."/>
            <person name="Lee S.F."/>
            <person name="McElroy K."/>
            <person name="Stocker A."/>
            <person name="Shirriffs J."/>
            <person name="Cockerell F."/>
            <person name="Coppin C."/>
            <person name="Sgro C.M."/>
            <person name="Karger A."/>
            <person name="Cain J.W."/>
            <person name="Weber J.A."/>
            <person name="Santpere G."/>
            <person name="Kirschner M.W."/>
            <person name="Hoffmann A.A."/>
            <person name="Oakeshott J.G."/>
            <person name="Zhang G."/>
        </authorList>
    </citation>
    <scope>NUCLEOTIDE SEQUENCE</scope>
    <source>
        <strain evidence="6">BGI-SZ-2011g</strain>
    </source>
</reference>
<keyword evidence="3" id="KW-0968">Cytoplasmic vesicle</keyword>
<accession>A0AAD4JSP6</accession>
<evidence type="ECO:0000256" key="4">
    <source>
        <dbReference type="ARBA" id="ARBA00039854"/>
    </source>
</evidence>
<keyword evidence="7" id="KW-1185">Reference proteome</keyword>
<organism evidence="6 7">
    <name type="scientific">Drosophila rubida</name>
    <dbReference type="NCBI Taxonomy" id="30044"/>
    <lineage>
        <taxon>Eukaryota</taxon>
        <taxon>Metazoa</taxon>
        <taxon>Ecdysozoa</taxon>
        <taxon>Arthropoda</taxon>
        <taxon>Hexapoda</taxon>
        <taxon>Insecta</taxon>
        <taxon>Pterygota</taxon>
        <taxon>Neoptera</taxon>
        <taxon>Endopterygota</taxon>
        <taxon>Diptera</taxon>
        <taxon>Brachycera</taxon>
        <taxon>Muscomorpha</taxon>
        <taxon>Ephydroidea</taxon>
        <taxon>Drosophilidae</taxon>
        <taxon>Drosophila</taxon>
    </lineage>
</organism>
<dbReference type="AlphaFoldDB" id="A0AAD4JSP6"/>
<comment type="function">
    <text evidence="5">Assembles a suppression complex (suppresome) by tethering SIRT1 and MDM2 to regulate composite modifications of p53/TP53. Confers both deacetylation-mediated functional inactivation, by SIRT1, and ubiquitination-dependent degradation, by MDM2, of p53/TP53, promoting a proliferative and cell survival behaviors. May play a role in the regulation of spermatogenesis.</text>
</comment>
<dbReference type="Gene3D" id="2.20.110.10">
    <property type="entry name" value="Histone H3 K4-specific methyltransferase SET7/9 N-terminal domain"/>
    <property type="match status" value="2"/>
</dbReference>
<keyword evidence="2" id="KW-0677">Repeat</keyword>
<dbReference type="EMBL" id="JAJJHW010003889">
    <property type="protein sequence ID" value="KAH8355010.1"/>
    <property type="molecule type" value="Genomic_DNA"/>
</dbReference>
<evidence type="ECO:0000256" key="3">
    <source>
        <dbReference type="ARBA" id="ARBA00023329"/>
    </source>
</evidence>
<sequence>MSGCVRRYFCPNKSVSSSGCRSAFHYPNGGSYSGYWLNNKNHGFGQKVSQKRQPSDFAGKKQPEGQLVYTGVWKGGKRDGAGTMLRKRGTDLQTIYSGGWFDDMKFGKGKQFYPDGSVYFGEWAKNRRDGVGIQWYANGDIYLGDWQSGYRHGMGVLFYANGNRYEGCFARGYKNGEGTFYHVHTGQVQKGVWENDNARVSLMLDDPKLRCGDAATPYPIPRSELSYPNEIVRDLFQQFMKNSEKPYRHFLDLVNLEFVHRQRHFASFEERLATASGLVIHPKSTEKLF</sequence>
<evidence type="ECO:0000313" key="7">
    <source>
        <dbReference type="Proteomes" id="UP001200034"/>
    </source>
</evidence>
<dbReference type="Proteomes" id="UP001200034">
    <property type="component" value="Unassembled WGS sequence"/>
</dbReference>
<name>A0AAD4JSP6_9MUSC</name>
<evidence type="ECO:0000256" key="5">
    <source>
        <dbReference type="ARBA" id="ARBA00045851"/>
    </source>
</evidence>
<dbReference type="PANTHER" id="PTHR46511:SF1">
    <property type="entry name" value="MORN REPEAT-CONTAINING PROTEIN 3"/>
    <property type="match status" value="1"/>
</dbReference>
<evidence type="ECO:0000256" key="2">
    <source>
        <dbReference type="ARBA" id="ARBA00022737"/>
    </source>
</evidence>
<gene>
    <name evidence="6" type="ORF">KR093_003925</name>
</gene>
<comment type="caution">
    <text evidence="6">The sequence shown here is derived from an EMBL/GenBank/DDBJ whole genome shotgun (WGS) entry which is preliminary data.</text>
</comment>